<dbReference type="RefSeq" id="WP_015329711.1">
    <property type="nucleotide sequence ID" value="NC_020054.1"/>
</dbReference>
<dbReference type="eggNOG" id="COG0671">
    <property type="taxonomic scope" value="Bacteria"/>
</dbReference>
<evidence type="ECO:0000313" key="3">
    <source>
        <dbReference type="Proteomes" id="UP000011058"/>
    </source>
</evidence>
<dbReference type="PATRIC" id="fig|1166018.3.peg.609"/>
<reference evidence="2 3" key="1">
    <citation type="journal article" date="2012" name="J. Bacteriol.">
        <title>Genome Sequence of Fibrella aestuarina BUZ 2T, a Filamentous Marine Bacterium.</title>
        <authorList>
            <person name="Filippini M."/>
            <person name="Qi W."/>
            <person name="Blom J."/>
            <person name="Goesmann A."/>
            <person name="Smits T.H."/>
            <person name="Bagheri H.C."/>
        </authorList>
    </citation>
    <scope>NUCLEOTIDE SEQUENCE [LARGE SCALE GENOMIC DNA]</scope>
    <source>
        <strain evidence="3">BUZ 2T</strain>
    </source>
</reference>
<sequence length="469" mass="52237">MLKQLLNNSGLIRTHLVAPLKIVLLGVGLFSVLQACRSTNGTDPVAPQTQTNRAADYSNDVALQWSDMHLRLVRNSPGFTPPVAARTFGYAGLAMYEAVVPGMPNNVSMVRQLQGLTALPQTTPSQTYNWALSANAAQAEVLRGLFANATAAYKTRVDSLEQALFNQFKTTDQEQNTRSADFGKRIGAAVFEWSKTDGGHEGYSRNFPTSFIPSTDPGLWRPTENGRTIPMQPYWGQNRTMLASTQAMTMPVPLAISTQVTSTYFAQYLEVYTKNKSLTQEEKEIAVWWSDDPSETFTPPGHSYNIARITARTAKADLGKAAETLARVGIAVSDAFVRCWKCKYLYNNERPYTYVRRTIDPTWVPFWPAPPFPGFPSGHSTQSAAMATVLTDLYGTTFALTDDSHVGRVRDAARNTDFKPRYYRSFWETAEESGWSRILGGIHTRQDNDTGLREGRAIGQNINELTWKR</sequence>
<evidence type="ECO:0000259" key="1">
    <source>
        <dbReference type="Pfam" id="PF01569"/>
    </source>
</evidence>
<evidence type="ECO:0000313" key="2">
    <source>
        <dbReference type="EMBL" id="CCG98611.1"/>
    </source>
</evidence>
<dbReference type="Pfam" id="PF01569">
    <property type="entry name" value="PAP2"/>
    <property type="match status" value="1"/>
</dbReference>
<dbReference type="EMBL" id="HE796683">
    <property type="protein sequence ID" value="CCG98611.1"/>
    <property type="molecule type" value="Genomic_DNA"/>
</dbReference>
<dbReference type="SUPFAM" id="SSF48317">
    <property type="entry name" value="Acid phosphatase/Vanadium-dependent haloperoxidase"/>
    <property type="match status" value="1"/>
</dbReference>
<protein>
    <recommendedName>
        <fullName evidence="1">Phosphatidic acid phosphatase type 2/haloperoxidase domain-containing protein</fullName>
    </recommendedName>
</protein>
<name>I0K3A8_9BACT</name>
<organism evidence="2 3">
    <name type="scientific">Fibrella aestuarina BUZ 2</name>
    <dbReference type="NCBI Taxonomy" id="1166018"/>
    <lineage>
        <taxon>Bacteria</taxon>
        <taxon>Pseudomonadati</taxon>
        <taxon>Bacteroidota</taxon>
        <taxon>Cytophagia</taxon>
        <taxon>Cytophagales</taxon>
        <taxon>Spirosomataceae</taxon>
        <taxon>Fibrella</taxon>
    </lineage>
</organism>
<dbReference type="HOGENOM" id="CLU_020920_2_1_10"/>
<proteinExistence type="predicted"/>
<dbReference type="PANTHER" id="PTHR34599">
    <property type="entry name" value="PEROXIDASE-RELATED"/>
    <property type="match status" value="1"/>
</dbReference>
<dbReference type="KEGG" id="fae:FAES_0600"/>
<dbReference type="STRING" id="1166018.FAES_0600"/>
<dbReference type="AlphaFoldDB" id="I0K3A8"/>
<dbReference type="Proteomes" id="UP000011058">
    <property type="component" value="Chromosome"/>
</dbReference>
<keyword evidence="3" id="KW-1185">Reference proteome</keyword>
<dbReference type="InterPro" id="IPR000326">
    <property type="entry name" value="PAP2/HPO"/>
</dbReference>
<feature type="domain" description="Phosphatidic acid phosphatase type 2/haloperoxidase" evidence="1">
    <location>
        <begin position="331"/>
        <end position="452"/>
    </location>
</feature>
<dbReference type="InterPro" id="IPR036938">
    <property type="entry name" value="PAP2/HPO_sf"/>
</dbReference>
<dbReference type="PANTHER" id="PTHR34599:SF1">
    <property type="entry name" value="PHOSPHATIDIC ACID PHOSPHATASE TYPE 2_HALOPEROXIDASE DOMAIN-CONTAINING PROTEIN"/>
    <property type="match status" value="1"/>
</dbReference>
<dbReference type="InterPro" id="IPR052559">
    <property type="entry name" value="V-haloperoxidase"/>
</dbReference>
<dbReference type="Gene3D" id="1.10.606.20">
    <property type="match status" value="1"/>
</dbReference>
<dbReference type="OrthoDB" id="7793240at2"/>
<gene>
    <name evidence="2" type="ORF">FAES_0600</name>
</gene>
<accession>I0K3A8</accession>
<dbReference type="CDD" id="cd03398">
    <property type="entry name" value="PAP2_haloperoxidase"/>
    <property type="match status" value="1"/>
</dbReference>